<evidence type="ECO:0008006" key="2">
    <source>
        <dbReference type="Google" id="ProtNLM"/>
    </source>
</evidence>
<dbReference type="EMBL" id="BK016204">
    <property type="protein sequence ID" value="DAG02160.1"/>
    <property type="molecule type" value="Genomic_DNA"/>
</dbReference>
<organism evidence="1">
    <name type="scientific">Siphoviridae sp. ctdd214</name>
    <dbReference type="NCBI Taxonomy" id="2825581"/>
    <lineage>
        <taxon>Viruses</taxon>
        <taxon>Duplodnaviria</taxon>
        <taxon>Heunggongvirae</taxon>
        <taxon>Uroviricota</taxon>
        <taxon>Caudoviricetes</taxon>
    </lineage>
</organism>
<name>A0A8S5V5Y7_9CAUD</name>
<sequence>MGDIEEVDKRCLNKAVNLGVKKVKELTNVGEHKNPVEFYTRSGIHVVFNTSVTRVGGTMRKGWRATPAIKKKGGGVQKFLVNNVEYAAYVNDGHVIRNKKGGPVKGFVKGQYMLEKTVKYIDKELVKAFNEEIDRIKREHDC</sequence>
<protein>
    <recommendedName>
        <fullName evidence="2">HK97 gp10 family phage protein</fullName>
    </recommendedName>
</protein>
<dbReference type="InterPro" id="IPR010064">
    <property type="entry name" value="HK97-gp10_tail"/>
</dbReference>
<evidence type="ECO:0000313" key="1">
    <source>
        <dbReference type="EMBL" id="DAG02160.1"/>
    </source>
</evidence>
<reference evidence="1" key="1">
    <citation type="journal article" date="2021" name="Proc. Natl. Acad. Sci. U.S.A.">
        <title>A Catalog of Tens of Thousands of Viruses from Human Metagenomes Reveals Hidden Associations with Chronic Diseases.</title>
        <authorList>
            <person name="Tisza M.J."/>
            <person name="Buck C.B."/>
        </authorList>
    </citation>
    <scope>NUCLEOTIDE SEQUENCE</scope>
    <source>
        <strain evidence="1">Ctdd214</strain>
    </source>
</reference>
<proteinExistence type="predicted"/>
<dbReference type="Pfam" id="PF04883">
    <property type="entry name" value="HK97-gp10_like"/>
    <property type="match status" value="1"/>
</dbReference>
<accession>A0A8S5V5Y7</accession>